<keyword evidence="4" id="KW-1185">Reference proteome</keyword>
<evidence type="ECO:0000256" key="1">
    <source>
        <dbReference type="SAM" id="MobiDB-lite"/>
    </source>
</evidence>
<comment type="caution">
    <text evidence="3">The sequence shown here is derived from an EMBL/GenBank/DDBJ whole genome shotgun (WGS) entry which is preliminary data.</text>
</comment>
<accession>A0A2N5X5T0</accession>
<feature type="compositionally biased region" description="Polar residues" evidence="1">
    <location>
        <begin position="34"/>
        <end position="47"/>
    </location>
</feature>
<feature type="region of interest" description="Disordered" evidence="1">
    <location>
        <begin position="34"/>
        <end position="53"/>
    </location>
</feature>
<sequence length="460" mass="51642">MKLKVFIAALAVGLGSTANLQAAVSEQDAAQLGNELTPTGANSTGNADGSIPPWTGGGVDKVPDGFDPEKGLYSNPFADDEILYTITHENMGEYTSVLSEGQQAMLKRLGPDGYKINVYPSRRTFAAPQWYYDGTRANATRAALEDDGQRIAGNVAGVPFPMPQNGLEALWNHMIRWMGYEWAQANATYYVDSKGDAILASSTDTYWEFPMFMPFKDAGRKYDSNILRWAFLRSNFTAPSRRAGEILLIHEPGADYTAGKGRSAWQYLKGQRRVRKAPSVSFDTPRRASAGTSTYDDTYVFNGSPERYDWKLLGKRELIVPYNNYEAIFNRETPEMLGEKFIKPEFIRFEKHRVWIVEGTLKEGLRHIYSKRRILIDEDSWHGLENMRWDNEGTLWRTGFSLQAMVWDIPAPQATSEMNYDLVSGIFNITGKPAPGSLRSENGKPPQFFTPQGMARSGIR</sequence>
<dbReference type="Pfam" id="PF07044">
    <property type="entry name" value="DUF1329"/>
    <property type="match status" value="1"/>
</dbReference>
<evidence type="ECO:0000256" key="2">
    <source>
        <dbReference type="SAM" id="SignalP"/>
    </source>
</evidence>
<gene>
    <name evidence="3" type="ORF">C0039_04770</name>
</gene>
<dbReference type="InterPro" id="IPR010752">
    <property type="entry name" value="DUF1329"/>
</dbReference>
<organism evidence="3 4">
    <name type="scientific">Pseudohalioglobus lutimaris</name>
    <dbReference type="NCBI Taxonomy" id="1737061"/>
    <lineage>
        <taxon>Bacteria</taxon>
        <taxon>Pseudomonadati</taxon>
        <taxon>Pseudomonadota</taxon>
        <taxon>Gammaproteobacteria</taxon>
        <taxon>Cellvibrionales</taxon>
        <taxon>Halieaceae</taxon>
        <taxon>Pseudohalioglobus</taxon>
    </lineage>
</organism>
<evidence type="ECO:0000313" key="4">
    <source>
        <dbReference type="Proteomes" id="UP000235005"/>
    </source>
</evidence>
<dbReference type="Gene3D" id="2.50.20.10">
    <property type="entry name" value="Lipoprotein localisation LolA/LolB/LppX"/>
    <property type="match status" value="1"/>
</dbReference>
<dbReference type="Proteomes" id="UP000235005">
    <property type="component" value="Unassembled WGS sequence"/>
</dbReference>
<evidence type="ECO:0000313" key="3">
    <source>
        <dbReference type="EMBL" id="PLW69849.1"/>
    </source>
</evidence>
<name>A0A2N5X5T0_9GAMM</name>
<dbReference type="AlphaFoldDB" id="A0A2N5X5T0"/>
<dbReference type="OrthoDB" id="178023at2"/>
<keyword evidence="2" id="KW-0732">Signal</keyword>
<feature type="signal peptide" evidence="2">
    <location>
        <begin position="1"/>
        <end position="22"/>
    </location>
</feature>
<dbReference type="CDD" id="cd16329">
    <property type="entry name" value="LolA_like"/>
    <property type="match status" value="1"/>
</dbReference>
<reference evidence="3 4" key="1">
    <citation type="submission" date="2018-01" db="EMBL/GenBank/DDBJ databases">
        <title>The draft genome sequence of Halioglobus lutimaris HF004.</title>
        <authorList>
            <person name="Du Z.-J."/>
            <person name="Shi M.-J."/>
        </authorList>
    </citation>
    <scope>NUCLEOTIDE SEQUENCE [LARGE SCALE GENOMIC DNA]</scope>
    <source>
        <strain evidence="3 4">HF004</strain>
    </source>
</reference>
<proteinExistence type="predicted"/>
<dbReference type="EMBL" id="PKUS01000003">
    <property type="protein sequence ID" value="PLW69849.1"/>
    <property type="molecule type" value="Genomic_DNA"/>
</dbReference>
<dbReference type="RefSeq" id="WP_076001900.1">
    <property type="nucleotide sequence ID" value="NZ_PKUS01000003.1"/>
</dbReference>
<protein>
    <submittedName>
        <fullName evidence="3">DUF1329 domain-containing protein</fullName>
    </submittedName>
</protein>
<feature type="chain" id="PRO_5014691634" evidence="2">
    <location>
        <begin position="23"/>
        <end position="460"/>
    </location>
</feature>
<feature type="region of interest" description="Disordered" evidence="1">
    <location>
        <begin position="437"/>
        <end position="460"/>
    </location>
</feature>